<dbReference type="SUPFAM" id="SSF53720">
    <property type="entry name" value="ALDH-like"/>
    <property type="match status" value="1"/>
</dbReference>
<accession>A0A5B8U043</accession>
<evidence type="ECO:0000256" key="1">
    <source>
        <dbReference type="ARBA" id="ARBA00009986"/>
    </source>
</evidence>
<dbReference type="PANTHER" id="PTHR42804">
    <property type="entry name" value="ALDEHYDE DEHYDROGENASE"/>
    <property type="match status" value="1"/>
</dbReference>
<sequence>MSDRGALNLIDGEVVVPALTLGRLEDPSTGTPAGEMRSTHAGDVERALDAADRAWGHGDGAFSTRGIGDRLAALRRLGDALDERADDFAHLHARETGIPIAVSRLFAAGLGGIARGVAQLAPPVVAGRRLDAGPRRVEALRLPWGPAALYAAWNAAAFLATTKLSYAIAAGCPAILKPSEYAPATTGLLVEALQAAELGWGAVQVVCGGAEVGAALAADRRVRMISYTGGTAGGRAVAAASIGRMAALQLELSASNPAIVAPRADLQEAAEELARGALVLNGQWCEAPRRVFVHRADHDELVARILGELGRGRIGPALEDSTDIGPLAHRTHRDSVAQDVERLGQIGEVARSHDQLPPEGLFLSPTVVAGLPTGAVRGEIFGPVLAVSPYAGLEEALQAANALDDGLAGYVFASDPDEAFGIGLRLHAGEVRLGGVRVLDLADGSAQSFWGTSGTGGHGRASVLAAHLGTRIVGEEDRSLAL</sequence>
<dbReference type="Proteomes" id="UP000321805">
    <property type="component" value="Chromosome"/>
</dbReference>
<name>A0A5B8U043_9ACTN</name>
<comment type="similarity">
    <text evidence="1">Belongs to the aldehyde dehydrogenase family.</text>
</comment>
<dbReference type="InterPro" id="IPR016161">
    <property type="entry name" value="Ald_DH/histidinol_DH"/>
</dbReference>
<evidence type="ECO:0000256" key="2">
    <source>
        <dbReference type="ARBA" id="ARBA00023002"/>
    </source>
</evidence>
<dbReference type="OrthoDB" id="5720601at2"/>
<keyword evidence="5" id="KW-1185">Reference proteome</keyword>
<feature type="domain" description="Aldehyde dehydrogenase" evidence="3">
    <location>
        <begin position="25"/>
        <end position="461"/>
    </location>
</feature>
<dbReference type="PANTHER" id="PTHR42804:SF1">
    <property type="entry name" value="ALDEHYDE DEHYDROGENASE-RELATED"/>
    <property type="match status" value="1"/>
</dbReference>
<dbReference type="InterPro" id="IPR016163">
    <property type="entry name" value="Ald_DH_C"/>
</dbReference>
<evidence type="ECO:0000313" key="4">
    <source>
        <dbReference type="EMBL" id="QEC46359.1"/>
    </source>
</evidence>
<keyword evidence="2" id="KW-0560">Oxidoreductase</keyword>
<protein>
    <submittedName>
        <fullName evidence="4">Aldehyde dehydrogenase</fullName>
    </submittedName>
</protein>
<proteinExistence type="inferred from homology"/>
<dbReference type="GO" id="GO:0016620">
    <property type="term" value="F:oxidoreductase activity, acting on the aldehyde or oxo group of donors, NAD or NADP as acceptor"/>
    <property type="evidence" value="ECO:0007669"/>
    <property type="project" value="InterPro"/>
</dbReference>
<dbReference type="Gene3D" id="3.40.605.10">
    <property type="entry name" value="Aldehyde Dehydrogenase, Chain A, domain 1"/>
    <property type="match status" value="1"/>
</dbReference>
<dbReference type="AlphaFoldDB" id="A0A5B8U043"/>
<dbReference type="InterPro" id="IPR015590">
    <property type="entry name" value="Aldehyde_DH_dom"/>
</dbReference>
<dbReference type="KEGG" id="bsol:FSW04_01375"/>
<evidence type="ECO:0000259" key="3">
    <source>
        <dbReference type="Pfam" id="PF00171"/>
    </source>
</evidence>
<evidence type="ECO:0000313" key="5">
    <source>
        <dbReference type="Proteomes" id="UP000321805"/>
    </source>
</evidence>
<dbReference type="Pfam" id="PF00171">
    <property type="entry name" value="Aldedh"/>
    <property type="match status" value="1"/>
</dbReference>
<reference evidence="4 5" key="1">
    <citation type="journal article" date="2018" name="J. Microbiol.">
        <title>Baekduia soli gen. nov., sp. nov., a novel bacterium isolated from the soil of Baekdu Mountain and proposal of a novel family name, Baekduiaceae fam. nov.</title>
        <authorList>
            <person name="An D.S."/>
            <person name="Siddiqi M.Z."/>
            <person name="Kim K.H."/>
            <person name="Yu H.S."/>
            <person name="Im W.T."/>
        </authorList>
    </citation>
    <scope>NUCLEOTIDE SEQUENCE [LARGE SCALE GENOMIC DNA]</scope>
    <source>
        <strain evidence="4 5">BR7-21</strain>
    </source>
</reference>
<dbReference type="EMBL" id="CP042430">
    <property type="protein sequence ID" value="QEC46359.1"/>
    <property type="molecule type" value="Genomic_DNA"/>
</dbReference>
<gene>
    <name evidence="4" type="ORF">FSW04_01375</name>
</gene>
<organism evidence="4 5">
    <name type="scientific">Baekduia soli</name>
    <dbReference type="NCBI Taxonomy" id="496014"/>
    <lineage>
        <taxon>Bacteria</taxon>
        <taxon>Bacillati</taxon>
        <taxon>Actinomycetota</taxon>
        <taxon>Thermoleophilia</taxon>
        <taxon>Solirubrobacterales</taxon>
        <taxon>Baekduiaceae</taxon>
        <taxon>Baekduia</taxon>
    </lineage>
</organism>
<dbReference type="RefSeq" id="WP_146915475.1">
    <property type="nucleotide sequence ID" value="NZ_CP042430.1"/>
</dbReference>
<dbReference type="InterPro" id="IPR016162">
    <property type="entry name" value="Ald_DH_N"/>
</dbReference>
<dbReference type="Gene3D" id="3.40.309.10">
    <property type="entry name" value="Aldehyde Dehydrogenase, Chain A, domain 2"/>
    <property type="match status" value="1"/>
</dbReference>